<dbReference type="RefSeq" id="WP_317490181.1">
    <property type="nucleotide sequence ID" value="NZ_CP136051.1"/>
</dbReference>
<feature type="domain" description="RNA polymerase sigma factor 70 region 4 type 2" evidence="8">
    <location>
        <begin position="144"/>
        <end position="196"/>
    </location>
</feature>
<name>A0ABZ0IR15_9BACT</name>
<reference evidence="9 10" key="1">
    <citation type="journal article" date="2023" name="Microbiol. Resour. Announc.">
        <title>Complete Genome Sequence of Imperialibacter roseus strain P4T.</title>
        <authorList>
            <person name="Tizabi D.R."/>
            <person name="Bachvaroff T."/>
            <person name="Hill R.T."/>
        </authorList>
    </citation>
    <scope>NUCLEOTIDE SEQUENCE [LARGE SCALE GENOMIC DNA]</scope>
    <source>
        <strain evidence="9 10">P4T</strain>
    </source>
</reference>
<keyword evidence="5 6" id="KW-0804">Transcription</keyword>
<dbReference type="CDD" id="cd06171">
    <property type="entry name" value="Sigma70_r4"/>
    <property type="match status" value="1"/>
</dbReference>
<evidence type="ECO:0000313" key="10">
    <source>
        <dbReference type="Proteomes" id="UP001302349"/>
    </source>
</evidence>
<keyword evidence="10" id="KW-1185">Reference proteome</keyword>
<protein>
    <recommendedName>
        <fullName evidence="6">RNA polymerase sigma factor</fullName>
    </recommendedName>
</protein>
<feature type="domain" description="RNA polymerase sigma-70 region 2" evidence="7">
    <location>
        <begin position="47"/>
        <end position="113"/>
    </location>
</feature>
<evidence type="ECO:0000256" key="6">
    <source>
        <dbReference type="RuleBase" id="RU000716"/>
    </source>
</evidence>
<evidence type="ECO:0000256" key="5">
    <source>
        <dbReference type="ARBA" id="ARBA00023163"/>
    </source>
</evidence>
<dbReference type="Gene3D" id="1.10.10.10">
    <property type="entry name" value="Winged helix-like DNA-binding domain superfamily/Winged helix DNA-binding domain"/>
    <property type="match status" value="1"/>
</dbReference>
<dbReference type="Pfam" id="PF04542">
    <property type="entry name" value="Sigma70_r2"/>
    <property type="match status" value="1"/>
</dbReference>
<gene>
    <name evidence="9" type="ORF">RT717_02560</name>
</gene>
<evidence type="ECO:0000256" key="2">
    <source>
        <dbReference type="ARBA" id="ARBA00023015"/>
    </source>
</evidence>
<dbReference type="Pfam" id="PF08281">
    <property type="entry name" value="Sigma70_r4_2"/>
    <property type="match status" value="1"/>
</dbReference>
<dbReference type="PANTHER" id="PTHR43133">
    <property type="entry name" value="RNA POLYMERASE ECF-TYPE SIGMA FACTO"/>
    <property type="match status" value="1"/>
</dbReference>
<evidence type="ECO:0000313" key="9">
    <source>
        <dbReference type="EMBL" id="WOK07503.1"/>
    </source>
</evidence>
<dbReference type="PROSITE" id="PS01063">
    <property type="entry name" value="SIGMA70_ECF"/>
    <property type="match status" value="1"/>
</dbReference>
<dbReference type="PANTHER" id="PTHR43133:SF51">
    <property type="entry name" value="RNA POLYMERASE SIGMA FACTOR"/>
    <property type="match status" value="1"/>
</dbReference>
<keyword evidence="2 6" id="KW-0805">Transcription regulation</keyword>
<keyword evidence="3 6" id="KW-0731">Sigma factor</keyword>
<organism evidence="9 10">
    <name type="scientific">Imperialibacter roseus</name>
    <dbReference type="NCBI Taxonomy" id="1324217"/>
    <lineage>
        <taxon>Bacteria</taxon>
        <taxon>Pseudomonadati</taxon>
        <taxon>Bacteroidota</taxon>
        <taxon>Cytophagia</taxon>
        <taxon>Cytophagales</taxon>
        <taxon>Flammeovirgaceae</taxon>
        <taxon>Imperialibacter</taxon>
    </lineage>
</organism>
<evidence type="ECO:0000256" key="1">
    <source>
        <dbReference type="ARBA" id="ARBA00010641"/>
    </source>
</evidence>
<sequence length="207" mass="23790">MERAIAYRLEDSQAYTVTEEGKSAVVNIHQSLIDSCREGSREAQYQLYKLYNKAMLNVAWRIVNNQSDAEDILQESFLSAFRNIQSYKGDATFGAWLKRIVVNKAINHIRKRKLEMSDQEIGEVDVADEQTSLENDPEVLLSVERIKRAIPQLPDGFRAVLSLYLLEGYDHREIADILGITESTSKSQFNRAKSRLREILKSEVNYE</sequence>
<dbReference type="InterPro" id="IPR039425">
    <property type="entry name" value="RNA_pol_sigma-70-like"/>
</dbReference>
<accession>A0ABZ0IR15</accession>
<dbReference type="EMBL" id="CP136051">
    <property type="protein sequence ID" value="WOK07503.1"/>
    <property type="molecule type" value="Genomic_DNA"/>
</dbReference>
<dbReference type="InterPro" id="IPR036388">
    <property type="entry name" value="WH-like_DNA-bd_sf"/>
</dbReference>
<dbReference type="InterPro" id="IPR014284">
    <property type="entry name" value="RNA_pol_sigma-70_dom"/>
</dbReference>
<dbReference type="InterPro" id="IPR013325">
    <property type="entry name" value="RNA_pol_sigma_r2"/>
</dbReference>
<dbReference type="Proteomes" id="UP001302349">
    <property type="component" value="Chromosome"/>
</dbReference>
<dbReference type="InterPro" id="IPR007627">
    <property type="entry name" value="RNA_pol_sigma70_r2"/>
</dbReference>
<dbReference type="InterPro" id="IPR013324">
    <property type="entry name" value="RNA_pol_sigma_r3/r4-like"/>
</dbReference>
<dbReference type="SUPFAM" id="SSF88946">
    <property type="entry name" value="Sigma2 domain of RNA polymerase sigma factors"/>
    <property type="match status" value="1"/>
</dbReference>
<evidence type="ECO:0000259" key="8">
    <source>
        <dbReference type="Pfam" id="PF08281"/>
    </source>
</evidence>
<evidence type="ECO:0000256" key="4">
    <source>
        <dbReference type="ARBA" id="ARBA00023125"/>
    </source>
</evidence>
<dbReference type="Gene3D" id="1.10.1740.10">
    <property type="match status" value="1"/>
</dbReference>
<dbReference type="InterPro" id="IPR000838">
    <property type="entry name" value="RNA_pol_sigma70_ECF_CS"/>
</dbReference>
<dbReference type="InterPro" id="IPR013249">
    <property type="entry name" value="RNA_pol_sigma70_r4_t2"/>
</dbReference>
<proteinExistence type="inferred from homology"/>
<evidence type="ECO:0000256" key="3">
    <source>
        <dbReference type="ARBA" id="ARBA00023082"/>
    </source>
</evidence>
<dbReference type="NCBIfam" id="TIGR02937">
    <property type="entry name" value="sigma70-ECF"/>
    <property type="match status" value="1"/>
</dbReference>
<dbReference type="SUPFAM" id="SSF88659">
    <property type="entry name" value="Sigma3 and sigma4 domains of RNA polymerase sigma factors"/>
    <property type="match status" value="1"/>
</dbReference>
<comment type="similarity">
    <text evidence="1 6">Belongs to the sigma-70 factor family. ECF subfamily.</text>
</comment>
<keyword evidence="4 6" id="KW-0238">DNA-binding</keyword>
<evidence type="ECO:0000259" key="7">
    <source>
        <dbReference type="Pfam" id="PF04542"/>
    </source>
</evidence>